<evidence type="ECO:0000313" key="1">
    <source>
        <dbReference type="EMBL" id="KAJ2770117.1"/>
    </source>
</evidence>
<dbReference type="EMBL" id="JANBUJ010000793">
    <property type="protein sequence ID" value="KAJ2770117.1"/>
    <property type="molecule type" value="Genomic_DNA"/>
</dbReference>
<sequence length="229" mass="25657">MPRKQLGHHSKYIYSHLSQQQATLLVNARAAVAQEEATYSGPLSLTEREYYLLLPLLNPLVIARDRRRLKELCRVAEVPKKCQQRMARNLWLQACIGFVPLANVVFTRKFKSNTRNLAILEAQMQLEEDEMFFRKSDGSTSESSLPTHVAKMFSMCPVYKRADAEDSWSRRQSTARSVYHSTCASLSELGHGRCAESDSSTLDGSSVSAESMAAAAHTVPRPTRHIAVA</sequence>
<organism evidence="1 2">
    <name type="scientific">Coemansia nantahalensis</name>
    <dbReference type="NCBI Taxonomy" id="2789366"/>
    <lineage>
        <taxon>Eukaryota</taxon>
        <taxon>Fungi</taxon>
        <taxon>Fungi incertae sedis</taxon>
        <taxon>Zoopagomycota</taxon>
        <taxon>Kickxellomycotina</taxon>
        <taxon>Kickxellomycetes</taxon>
        <taxon>Kickxellales</taxon>
        <taxon>Kickxellaceae</taxon>
        <taxon>Coemansia</taxon>
    </lineage>
</organism>
<reference evidence="1" key="1">
    <citation type="submission" date="2022-07" db="EMBL/GenBank/DDBJ databases">
        <title>Phylogenomic reconstructions and comparative analyses of Kickxellomycotina fungi.</title>
        <authorList>
            <person name="Reynolds N.K."/>
            <person name="Stajich J.E."/>
            <person name="Barry K."/>
            <person name="Grigoriev I.V."/>
            <person name="Crous P."/>
            <person name="Smith M.E."/>
        </authorList>
    </citation>
    <scope>NUCLEOTIDE SEQUENCE</scope>
    <source>
        <strain evidence="1">CBS 109366</strain>
    </source>
</reference>
<proteinExistence type="predicted"/>
<gene>
    <name evidence="1" type="ORF">IWQ57_002807</name>
</gene>
<name>A0ACC1JYN5_9FUNG</name>
<keyword evidence="2" id="KW-1185">Reference proteome</keyword>
<comment type="caution">
    <text evidence="1">The sequence shown here is derived from an EMBL/GenBank/DDBJ whole genome shotgun (WGS) entry which is preliminary data.</text>
</comment>
<protein>
    <submittedName>
        <fullName evidence="1">Uncharacterized protein</fullName>
    </submittedName>
</protein>
<evidence type="ECO:0000313" key="2">
    <source>
        <dbReference type="Proteomes" id="UP001140234"/>
    </source>
</evidence>
<dbReference type="Proteomes" id="UP001140234">
    <property type="component" value="Unassembled WGS sequence"/>
</dbReference>
<accession>A0ACC1JYN5</accession>